<keyword evidence="2 6" id="KW-0479">Metal-binding</keyword>
<keyword evidence="6" id="KW-0539">Nucleus</keyword>
<dbReference type="EnsemblPlants" id="HORVU.MOREX.r3.1HG0015190.1">
    <property type="protein sequence ID" value="HORVU.MOREX.r3.1HG0015190.1"/>
    <property type="gene ID" value="HORVU.MOREX.r3.1HG0015190"/>
</dbReference>
<feature type="region of interest" description="Disordered" evidence="7">
    <location>
        <begin position="536"/>
        <end position="563"/>
    </location>
</feature>
<protein>
    <recommendedName>
        <fullName evidence="6">Protein FAR1-RELATED SEQUENCE</fullName>
    </recommendedName>
</protein>
<feature type="region of interest" description="Disordered" evidence="7">
    <location>
        <begin position="629"/>
        <end position="648"/>
    </location>
</feature>
<reference evidence="9" key="2">
    <citation type="submission" date="2020-10" db="EMBL/GenBank/DDBJ databases">
        <authorList>
            <person name="Scholz U."/>
            <person name="Mascher M."/>
            <person name="Fiebig A."/>
        </authorList>
    </citation>
    <scope>NUCLEOTIDE SEQUENCE [LARGE SCALE GENOMIC DNA]</scope>
    <source>
        <strain evidence="9">cv. Morex</strain>
    </source>
</reference>
<dbReference type="PANTHER" id="PTHR31669">
    <property type="entry name" value="PROTEIN FAR1-RELATED SEQUENCE 10-RELATED"/>
    <property type="match status" value="1"/>
</dbReference>
<keyword evidence="3 5" id="KW-0863">Zinc-finger</keyword>
<dbReference type="InterPro" id="IPR031052">
    <property type="entry name" value="FHY3/FAR1"/>
</dbReference>
<feature type="domain" description="SWIM-type" evidence="8">
    <location>
        <begin position="380"/>
        <end position="416"/>
    </location>
</feature>
<dbReference type="PANTHER" id="PTHR31669:SF276">
    <property type="entry name" value="PROTEIN FAR1-RELATED SEQUENCE"/>
    <property type="match status" value="1"/>
</dbReference>
<proteinExistence type="inferred from homology"/>
<dbReference type="Proteomes" id="UP000011116">
    <property type="component" value="Chromosome 1H"/>
</dbReference>
<evidence type="ECO:0000259" key="8">
    <source>
        <dbReference type="PROSITE" id="PS50966"/>
    </source>
</evidence>
<dbReference type="Gramene" id="HORVU.MOREX.r3.1HG0015190.1">
    <property type="protein sequence ID" value="HORVU.MOREX.r3.1HG0015190.1"/>
    <property type="gene ID" value="HORVU.MOREX.r3.1HG0015190"/>
</dbReference>
<comment type="similarity">
    <text evidence="1 6">Belongs to the FHY3/FAR1 family.</text>
</comment>
<comment type="function">
    <text evidence="6">Putative transcription activator involved in regulating light control of development.</text>
</comment>
<evidence type="ECO:0000256" key="6">
    <source>
        <dbReference type="RuleBase" id="RU367018"/>
    </source>
</evidence>
<evidence type="ECO:0000256" key="4">
    <source>
        <dbReference type="ARBA" id="ARBA00022833"/>
    </source>
</evidence>
<organism evidence="9 10">
    <name type="scientific">Hordeum vulgare subsp. vulgare</name>
    <name type="common">Domesticated barley</name>
    <dbReference type="NCBI Taxonomy" id="112509"/>
    <lineage>
        <taxon>Eukaryota</taxon>
        <taxon>Viridiplantae</taxon>
        <taxon>Streptophyta</taxon>
        <taxon>Embryophyta</taxon>
        <taxon>Tracheophyta</taxon>
        <taxon>Spermatophyta</taxon>
        <taxon>Magnoliopsida</taxon>
        <taxon>Liliopsida</taxon>
        <taxon>Poales</taxon>
        <taxon>Poaceae</taxon>
        <taxon>BOP clade</taxon>
        <taxon>Pooideae</taxon>
        <taxon>Triticodae</taxon>
        <taxon>Triticeae</taxon>
        <taxon>Hordeinae</taxon>
        <taxon>Hordeum</taxon>
    </lineage>
</organism>
<keyword evidence="4 6" id="KW-0862">Zinc</keyword>
<evidence type="ECO:0000256" key="1">
    <source>
        <dbReference type="ARBA" id="ARBA00005889"/>
    </source>
</evidence>
<dbReference type="GO" id="GO:0005634">
    <property type="term" value="C:nucleus"/>
    <property type="evidence" value="ECO:0007669"/>
    <property type="project" value="UniProtKB-SubCell"/>
</dbReference>
<dbReference type="Pfam" id="PF10551">
    <property type="entry name" value="MULE"/>
    <property type="match status" value="1"/>
</dbReference>
<dbReference type="InterPro" id="IPR007527">
    <property type="entry name" value="Znf_SWIM"/>
</dbReference>
<keyword evidence="10" id="KW-1185">Reference proteome</keyword>
<comment type="subcellular location">
    <subcellularLocation>
        <location evidence="6">Nucleus</location>
    </subcellularLocation>
</comment>
<evidence type="ECO:0000256" key="5">
    <source>
        <dbReference type="PROSITE-ProRule" id="PRU00325"/>
    </source>
</evidence>
<dbReference type="PROSITE" id="PS50966">
    <property type="entry name" value="ZF_SWIM"/>
    <property type="match status" value="1"/>
</dbReference>
<dbReference type="InterPro" id="IPR006564">
    <property type="entry name" value="Znf_PMZ"/>
</dbReference>
<evidence type="ECO:0000313" key="9">
    <source>
        <dbReference type="EnsemblPlants" id="HORVU.MOREX.r3.1HG0015190.1"/>
    </source>
</evidence>
<name>A0A8I6WR20_HORVV</name>
<dbReference type="SMART" id="SM00575">
    <property type="entry name" value="ZnF_PMZ"/>
    <property type="match status" value="1"/>
</dbReference>
<feature type="compositionally biased region" description="Acidic residues" evidence="7">
    <location>
        <begin position="541"/>
        <end position="560"/>
    </location>
</feature>
<dbReference type="AlphaFoldDB" id="A0A8I6WR20"/>
<evidence type="ECO:0000256" key="2">
    <source>
        <dbReference type="ARBA" id="ARBA00022723"/>
    </source>
</evidence>
<evidence type="ECO:0000256" key="7">
    <source>
        <dbReference type="SAM" id="MobiDB-lite"/>
    </source>
</evidence>
<reference evidence="10" key="1">
    <citation type="journal article" date="2012" name="Nature">
        <title>A physical, genetic and functional sequence assembly of the barley genome.</title>
        <authorList>
            <consortium name="The International Barley Genome Sequencing Consortium"/>
            <person name="Mayer K.F."/>
            <person name="Waugh R."/>
            <person name="Brown J.W."/>
            <person name="Schulman A."/>
            <person name="Langridge P."/>
            <person name="Platzer M."/>
            <person name="Fincher G.B."/>
            <person name="Muehlbauer G.J."/>
            <person name="Sato K."/>
            <person name="Close T.J."/>
            <person name="Wise R.P."/>
            <person name="Stein N."/>
        </authorList>
    </citation>
    <scope>NUCLEOTIDE SEQUENCE [LARGE SCALE GENOMIC DNA]</scope>
    <source>
        <strain evidence="10">cv. Morex</strain>
    </source>
</reference>
<sequence>MVDNGMAPTGMYGLVSGMHGGPRMAPFSRRAMNRLAFSIRRDECGDDVQKTIDYFKELQAHSENFYYTMQVDGAGRIKNVFWSHALSRLSFEHFGDVVTFDTTYQTNMYKMPLGIFVGVNNHFQTVVFGCCMMREETVEAFKWLFQAFSCAMHGKSPAAILTDNCHQMEVVISEVWPDTVHRVCKWHVLKNAKENFGNIYSKRSTFKNEFHRVFNEPQTIDEFENAWIDLVKMYKLESSTYMKRMWDMRTQWAPVYFKSHFFAKMSTTQRSESMNHVLKKYVKPSSPMNVLVRKYGSFFYDRIQEEDAEEFHTSEDKVVTATKSPLEKHAARVYTRGAFKRFKEQFVWSVSYDIISSLKENHYRVIHMGDDKDSWGRIEYDVEANIGEQEFSCVCKLFEHLGILCGHILRVMVQFGVREIPEKYVKKRWTKKARESIPEYMKGYVNDNEAAASRTYRHDLMYQTALDMVRLGDTNTETYQKTMEVMCKHLKDLKVMTATTQSSSKETRHSEILKGKKPIADVIVERPVELFDDNGIHECEGTEGGDGDLGGEDLEDEEMAGDTVRECDILPPEFRRGRGRPRMKRFMSKGEIASKKGKKGGCAVERIQYEVGSSSGDTRPMQIRYCGSCGEQGHNKSTCGRDSSYKRK</sequence>
<evidence type="ECO:0000313" key="10">
    <source>
        <dbReference type="Proteomes" id="UP000011116"/>
    </source>
</evidence>
<accession>A0A8I6WR20</accession>
<reference evidence="9" key="3">
    <citation type="submission" date="2022-01" db="UniProtKB">
        <authorList>
            <consortium name="EnsemblPlants"/>
        </authorList>
    </citation>
    <scope>IDENTIFICATION</scope>
    <source>
        <strain evidence="9">subsp. vulgare</strain>
    </source>
</reference>
<dbReference type="GO" id="GO:0008270">
    <property type="term" value="F:zinc ion binding"/>
    <property type="evidence" value="ECO:0007669"/>
    <property type="project" value="UniProtKB-UniRule"/>
</dbReference>
<evidence type="ECO:0000256" key="3">
    <source>
        <dbReference type="ARBA" id="ARBA00022771"/>
    </source>
</evidence>
<dbReference type="InterPro" id="IPR018289">
    <property type="entry name" value="MULE_transposase_dom"/>
</dbReference>
<dbReference type="GO" id="GO:0006355">
    <property type="term" value="P:regulation of DNA-templated transcription"/>
    <property type="evidence" value="ECO:0007669"/>
    <property type="project" value="UniProtKB-UniRule"/>
</dbReference>